<dbReference type="InterPro" id="IPR008969">
    <property type="entry name" value="CarboxyPept-like_regulatory"/>
</dbReference>
<comment type="caution">
    <text evidence="1">The sequence shown here is derived from an EMBL/GenBank/DDBJ whole genome shotgun (WGS) entry which is preliminary data.</text>
</comment>
<dbReference type="EMBL" id="LVYD01000043">
    <property type="protein sequence ID" value="OQP63995.1"/>
    <property type="molecule type" value="Genomic_DNA"/>
</dbReference>
<dbReference type="SUPFAM" id="SSF56935">
    <property type="entry name" value="Porins"/>
    <property type="match status" value="1"/>
</dbReference>
<dbReference type="RefSeq" id="WP_158085230.1">
    <property type="nucleotide sequence ID" value="NZ_LVYD01000043.1"/>
</dbReference>
<dbReference type="STRING" id="1703345.A3860_21480"/>
<evidence type="ECO:0000313" key="1">
    <source>
        <dbReference type="EMBL" id="OQP63995.1"/>
    </source>
</evidence>
<dbReference type="SUPFAM" id="SSF49464">
    <property type="entry name" value="Carboxypeptidase regulatory domain-like"/>
    <property type="match status" value="1"/>
</dbReference>
<dbReference type="AlphaFoldDB" id="A0A1V9G047"/>
<protein>
    <recommendedName>
        <fullName evidence="3">TonB-dependent receptor-like beta-barrel domain-containing protein</fullName>
    </recommendedName>
</protein>
<dbReference type="OrthoDB" id="603275at2"/>
<dbReference type="Gene3D" id="2.60.40.1120">
    <property type="entry name" value="Carboxypeptidase-like, regulatory domain"/>
    <property type="match status" value="1"/>
</dbReference>
<proteinExistence type="predicted"/>
<keyword evidence="2" id="KW-1185">Reference proteome</keyword>
<accession>A0A1V9G047</accession>
<dbReference type="Proteomes" id="UP000192796">
    <property type="component" value="Unassembled WGS sequence"/>
</dbReference>
<evidence type="ECO:0008006" key="3">
    <source>
        <dbReference type="Google" id="ProtNLM"/>
    </source>
</evidence>
<gene>
    <name evidence="1" type="ORF">A3860_21480</name>
</gene>
<dbReference type="Pfam" id="PF13620">
    <property type="entry name" value="CarboxypepD_reg"/>
    <property type="match status" value="1"/>
</dbReference>
<sequence>MRRIKYIRGQLVTTAVVFLILLAPVAYAQQRKLTGVVSDSANKPLPSATVNLVNDKATIIKYDFTDENGAFTFNLTAGEAALPLWLEASYVGHRNQRIALSPGQNVYHFKLVRDPGILNEVIVRTKPPVEQTGDTLHYNVSKFARKEDRSIGDVLKRMPGIEVGDDGSVYFNGKKISNLYIHGDDLMTGRYGAATKVIRKEMIESVDIIMNHQPVKVLKNKIPTDNTALNLVLKDENSLKLSVNGMIGAGLPRLYDASATAVLLNSRIKALNNIGLNNSGVNYTDDFKQLGASNFISEINNTPPKMALSMATIGPPDLPLPNYYFNNSKIINLNNLYKTKNDIQFKINMQAFTDRNNLEYLSRTDNYLLNDTISFRERQYLTNKPSLLNASFNIMINKEPYFLNNNMKVELSHEDNGSFMQFNDNTFNQGVNRKIKNFSNDINYIPSLPGRGIGELRWLVSYNENRQFLDIGSGYNFEIGNQQDYYDDVIQNLRIPALFSHLYLGYRLPGTILTQKYTAGYIIESQDLVSQLELIRNGGTTPYSGDAGNNLQWHRNNIYFTPEYQVKYKSIRSTILLPVTYQNIHYSQQEYGLDSKNNNLLFNPSADFRYDLNPEQYLGASYTFNNSFSDISGIYRGGILENYRTFNAKDADLQQKATHSLAANYNFQKAINMLFINSAISFDKTIAETILSTEFLNNIQKTVFLPYRNTQSRLSLKAGFSKYLFKLKTTLSLKSQWSRFRYVQILNNTTQPCYNDALLFSAKLMKKISPAITIIYEPRGSWNTSHASGTDSKAGSLVHHAFRLDQYLSLGAAPLKKTNIEVTARHSFSNKSNSTGVQYFFMDAKATYTAKRMDLIFSVTNLFNVTNYTLYSLTPYQLMIDQYHIRGRMGILRLSYYF</sequence>
<name>A0A1V9G047_9BACT</name>
<organism evidence="1 2">
    <name type="scientific">Niastella vici</name>
    <dbReference type="NCBI Taxonomy" id="1703345"/>
    <lineage>
        <taxon>Bacteria</taxon>
        <taxon>Pseudomonadati</taxon>
        <taxon>Bacteroidota</taxon>
        <taxon>Chitinophagia</taxon>
        <taxon>Chitinophagales</taxon>
        <taxon>Chitinophagaceae</taxon>
        <taxon>Niastella</taxon>
    </lineage>
</organism>
<reference evidence="1 2" key="1">
    <citation type="submission" date="2016-03" db="EMBL/GenBank/DDBJ databases">
        <title>Niastella vici sp. nov., isolated from farmland soil.</title>
        <authorList>
            <person name="Chen L."/>
            <person name="Wang D."/>
            <person name="Yang S."/>
            <person name="Wang G."/>
        </authorList>
    </citation>
    <scope>NUCLEOTIDE SEQUENCE [LARGE SCALE GENOMIC DNA]</scope>
    <source>
        <strain evidence="1 2">DJ57</strain>
    </source>
</reference>
<evidence type="ECO:0000313" key="2">
    <source>
        <dbReference type="Proteomes" id="UP000192796"/>
    </source>
</evidence>